<dbReference type="RefSeq" id="XP_060425203.1">
    <property type="nucleotide sequence ID" value="XM_060566614.1"/>
</dbReference>
<proteinExistence type="predicted"/>
<organism evidence="1 2">
    <name type="scientific">Colletotrichum godetiae</name>
    <dbReference type="NCBI Taxonomy" id="1209918"/>
    <lineage>
        <taxon>Eukaryota</taxon>
        <taxon>Fungi</taxon>
        <taxon>Dikarya</taxon>
        <taxon>Ascomycota</taxon>
        <taxon>Pezizomycotina</taxon>
        <taxon>Sordariomycetes</taxon>
        <taxon>Hypocreomycetidae</taxon>
        <taxon>Glomerellales</taxon>
        <taxon>Glomerellaceae</taxon>
        <taxon>Colletotrichum</taxon>
        <taxon>Colletotrichum acutatum species complex</taxon>
    </lineage>
</organism>
<dbReference type="Proteomes" id="UP001224890">
    <property type="component" value="Unassembled WGS sequence"/>
</dbReference>
<sequence>MSTCYGGTFFLPHFVTVAAGTSAPIFLHGSKDGIYGSAFYSYGRKTSLMQQKWRLRVGTARRTFLGVFPNHRASVTIFRPLGFKPGRELRIVDAAAPTWGGTGSPHRMPRLILTKP</sequence>
<name>A0AAJ0ETE7_9PEZI</name>
<keyword evidence="2" id="KW-1185">Reference proteome</keyword>
<dbReference type="GeneID" id="85451140"/>
<dbReference type="EMBL" id="JAHMHR010000049">
    <property type="protein sequence ID" value="KAK1671200.1"/>
    <property type="molecule type" value="Genomic_DNA"/>
</dbReference>
<gene>
    <name evidence="1" type="ORF">BDP55DRAFT_298857</name>
</gene>
<evidence type="ECO:0000313" key="1">
    <source>
        <dbReference type="EMBL" id="KAK1671200.1"/>
    </source>
</evidence>
<reference evidence="1" key="1">
    <citation type="submission" date="2021-06" db="EMBL/GenBank/DDBJ databases">
        <title>Comparative genomics, transcriptomics and evolutionary studies reveal genomic signatures of adaptation to plant cell wall in hemibiotrophic fungi.</title>
        <authorList>
            <consortium name="DOE Joint Genome Institute"/>
            <person name="Baroncelli R."/>
            <person name="Diaz J.F."/>
            <person name="Benocci T."/>
            <person name="Peng M."/>
            <person name="Battaglia E."/>
            <person name="Haridas S."/>
            <person name="Andreopoulos W."/>
            <person name="Labutti K."/>
            <person name="Pangilinan J."/>
            <person name="Floch G.L."/>
            <person name="Makela M.R."/>
            <person name="Henrissat B."/>
            <person name="Grigoriev I.V."/>
            <person name="Crouch J.A."/>
            <person name="De Vries R.P."/>
            <person name="Sukno S.A."/>
            <person name="Thon M.R."/>
        </authorList>
    </citation>
    <scope>NUCLEOTIDE SEQUENCE</scope>
    <source>
        <strain evidence="1">CBS 193.32</strain>
    </source>
</reference>
<accession>A0AAJ0ETE7</accession>
<comment type="caution">
    <text evidence="1">The sequence shown here is derived from an EMBL/GenBank/DDBJ whole genome shotgun (WGS) entry which is preliminary data.</text>
</comment>
<protein>
    <submittedName>
        <fullName evidence="1">Uncharacterized protein</fullName>
    </submittedName>
</protein>
<evidence type="ECO:0000313" key="2">
    <source>
        <dbReference type="Proteomes" id="UP001224890"/>
    </source>
</evidence>
<dbReference type="AlphaFoldDB" id="A0AAJ0ETE7"/>